<organism evidence="7 8">
    <name type="scientific">Candidatus Vogelbacteria bacterium CG10_big_fil_rev_8_21_14_0_10_49_38</name>
    <dbReference type="NCBI Taxonomy" id="1975043"/>
    <lineage>
        <taxon>Bacteria</taxon>
        <taxon>Candidatus Vogeliibacteriota</taxon>
    </lineage>
</organism>
<dbReference type="PANTHER" id="PTHR11638:SF18">
    <property type="entry name" value="HEAT SHOCK PROTEIN 104"/>
    <property type="match status" value="1"/>
</dbReference>
<dbReference type="Proteomes" id="UP000230431">
    <property type="component" value="Unassembled WGS sequence"/>
</dbReference>
<keyword evidence="1" id="KW-0547">Nucleotide-binding</keyword>
<evidence type="ECO:0000259" key="6">
    <source>
        <dbReference type="SMART" id="SM01086"/>
    </source>
</evidence>
<reference evidence="7 8" key="1">
    <citation type="submission" date="2017-09" db="EMBL/GenBank/DDBJ databases">
        <title>Depth-based differentiation of microbial function through sediment-hosted aquifers and enrichment of novel symbionts in the deep terrestrial subsurface.</title>
        <authorList>
            <person name="Probst A.J."/>
            <person name="Ladd B."/>
            <person name="Jarett J.K."/>
            <person name="Geller-Mcgrath D.E."/>
            <person name="Sieber C.M."/>
            <person name="Emerson J.B."/>
            <person name="Anantharaman K."/>
            <person name="Thomas B.C."/>
            <person name="Malmstrom R."/>
            <person name="Stieglmeier M."/>
            <person name="Klingl A."/>
            <person name="Woyke T."/>
            <person name="Ryan C.M."/>
            <person name="Banfield J.F."/>
        </authorList>
    </citation>
    <scope>NUCLEOTIDE SEQUENCE [LARGE SCALE GENOMIC DNA]</scope>
    <source>
        <strain evidence="7">CG10_big_fil_rev_8_21_14_0_10_49_38</strain>
    </source>
</reference>
<accession>A0A2H0RI78</accession>
<dbReference type="GO" id="GO:0034605">
    <property type="term" value="P:cellular response to heat"/>
    <property type="evidence" value="ECO:0007669"/>
    <property type="project" value="TreeGrafter"/>
</dbReference>
<dbReference type="InterPro" id="IPR003593">
    <property type="entry name" value="AAA+_ATPase"/>
</dbReference>
<evidence type="ECO:0000259" key="5">
    <source>
        <dbReference type="SMART" id="SM00382"/>
    </source>
</evidence>
<dbReference type="InterPro" id="IPR019489">
    <property type="entry name" value="Clp_ATPase_C"/>
</dbReference>
<dbReference type="GO" id="GO:0016887">
    <property type="term" value="F:ATP hydrolysis activity"/>
    <property type="evidence" value="ECO:0007669"/>
    <property type="project" value="InterPro"/>
</dbReference>
<evidence type="ECO:0000256" key="1">
    <source>
        <dbReference type="ARBA" id="ARBA00022741"/>
    </source>
</evidence>
<dbReference type="Gene3D" id="3.40.50.300">
    <property type="entry name" value="P-loop containing nucleotide triphosphate hydrolases"/>
    <property type="match status" value="2"/>
</dbReference>
<dbReference type="SMART" id="SM00382">
    <property type="entry name" value="AAA"/>
    <property type="match status" value="1"/>
</dbReference>
<evidence type="ECO:0000256" key="4">
    <source>
        <dbReference type="SAM" id="Phobius"/>
    </source>
</evidence>
<dbReference type="InterPro" id="IPR050130">
    <property type="entry name" value="ClpA_ClpB"/>
</dbReference>
<dbReference type="SUPFAM" id="SSF52540">
    <property type="entry name" value="P-loop containing nucleoside triphosphate hydrolases"/>
    <property type="match status" value="2"/>
</dbReference>
<dbReference type="Pfam" id="PF07724">
    <property type="entry name" value="AAA_2"/>
    <property type="match status" value="1"/>
</dbReference>
<dbReference type="InterPro" id="IPR003959">
    <property type="entry name" value="ATPase_AAA_core"/>
</dbReference>
<dbReference type="PANTHER" id="PTHR11638">
    <property type="entry name" value="ATP-DEPENDENT CLP PROTEASE"/>
    <property type="match status" value="1"/>
</dbReference>
<dbReference type="GO" id="GO:0005524">
    <property type="term" value="F:ATP binding"/>
    <property type="evidence" value="ECO:0007669"/>
    <property type="project" value="UniProtKB-KW"/>
</dbReference>
<dbReference type="AlphaFoldDB" id="A0A2H0RI78"/>
<evidence type="ECO:0000256" key="2">
    <source>
        <dbReference type="ARBA" id="ARBA00022840"/>
    </source>
</evidence>
<dbReference type="CDD" id="cd19499">
    <property type="entry name" value="RecA-like_ClpB_Hsp104-like"/>
    <property type="match status" value="1"/>
</dbReference>
<dbReference type="EMBL" id="PCYK01000008">
    <property type="protein sequence ID" value="PIR46157.1"/>
    <property type="molecule type" value="Genomic_DNA"/>
</dbReference>
<keyword evidence="2" id="KW-0067">ATP-binding</keyword>
<gene>
    <name evidence="7" type="ORF">COV08_01205</name>
</gene>
<sequence>MKIKQLLKNSPLYPILIIESFLSSRRRRWLINASAAAVGGLLVLATFFHFVRLTEFAPKIWGLVSLSLAFYLTAKMIEWYFNASYYFDNVALNRYHPGDLFTFTVGRVLLATAREDVVQGFLTSDVGARVMARLGLTSSACKDFLRLRPASGAWPKLPIGPEPVLRLRELVKFLYRNDSAWAAWLAEREITEVQLIGAVNWVVREIEYQEYRKRWWSETSLSRWPSLARDWGFGTTAILDQYSWDLLFGLEFSSNLYEFSSRLDEVNQVENILAKEREANVFVIADAAGERLDVIWHLVRRIKDGQVEPALEFKRPVLFNSAVFLAHFKDKSTLELEFLKILKEAAAAGNIILVFDNFITLLQGFEVMRSSLLDLLYPYLSSRSVQIVGLADNDGFHRHLENNSSLMALFDRIFIRPLPRESLVFNLEQTVWTIEKKHHLFFTYPALLAVVDGAGRYFPGSGAGDKAIDLLTEIIPWAKKRRLRIIDVSAVETLISDKAGVPVGRINPAEREKLLNLEQSLATRIVGQREAISQLAGALRRARTGVRNDKRPVGAFLFLGPTGVGKTETAKALAEVMFAGEKNLLRLDLAEYQTADALDRLIGSDLGQPGALARLVREQPYGVLLLDEFEKAAPDVHDLCLTIFDEGYFTDREGRRVDLRNLVIIASSNAGADLIWRRARAGEGKKITVDELTNHLVTQAIFKPELLNRFDAMVVYKPLNAEELKQIARLLLGRLAKRLQDQNLRLVITDYLAAAVAKFGANELFGARPMQRFIQDRIEQVVADGLVAGVLRAGATIAFEPNEQTGEPELSSSEK</sequence>
<dbReference type="GO" id="GO:0005737">
    <property type="term" value="C:cytoplasm"/>
    <property type="evidence" value="ECO:0007669"/>
    <property type="project" value="TreeGrafter"/>
</dbReference>
<dbReference type="Pfam" id="PF10431">
    <property type="entry name" value="ClpB_D2-small"/>
    <property type="match status" value="1"/>
</dbReference>
<comment type="caution">
    <text evidence="7">The sequence shown here is derived from an EMBL/GenBank/DDBJ whole genome shotgun (WGS) entry which is preliminary data.</text>
</comment>
<keyword evidence="4" id="KW-0812">Transmembrane</keyword>
<dbReference type="InterPro" id="IPR001270">
    <property type="entry name" value="ClpA/B"/>
</dbReference>
<feature type="transmembrane region" description="Helical" evidence="4">
    <location>
        <begin position="29"/>
        <end position="50"/>
    </location>
</feature>
<evidence type="ECO:0000256" key="3">
    <source>
        <dbReference type="ARBA" id="ARBA00023186"/>
    </source>
</evidence>
<keyword evidence="4" id="KW-0472">Membrane</keyword>
<evidence type="ECO:0008006" key="9">
    <source>
        <dbReference type="Google" id="ProtNLM"/>
    </source>
</evidence>
<protein>
    <recommendedName>
        <fullName evidence="9">Clp R domain-containing protein</fullName>
    </recommendedName>
</protein>
<keyword evidence="3" id="KW-0143">Chaperone</keyword>
<name>A0A2H0RI78_9BACT</name>
<dbReference type="InterPro" id="IPR027417">
    <property type="entry name" value="P-loop_NTPase"/>
</dbReference>
<evidence type="ECO:0000313" key="7">
    <source>
        <dbReference type="EMBL" id="PIR46157.1"/>
    </source>
</evidence>
<evidence type="ECO:0000313" key="8">
    <source>
        <dbReference type="Proteomes" id="UP000230431"/>
    </source>
</evidence>
<proteinExistence type="predicted"/>
<keyword evidence="4" id="KW-1133">Transmembrane helix</keyword>
<feature type="domain" description="AAA+ ATPase" evidence="5">
    <location>
        <begin position="552"/>
        <end position="702"/>
    </location>
</feature>
<feature type="domain" description="Clp ATPase C-terminal" evidence="6">
    <location>
        <begin position="719"/>
        <end position="810"/>
    </location>
</feature>
<dbReference type="PRINTS" id="PR00300">
    <property type="entry name" value="CLPPROTEASEA"/>
</dbReference>
<dbReference type="Gene3D" id="1.10.8.60">
    <property type="match status" value="2"/>
</dbReference>
<dbReference type="SMART" id="SM01086">
    <property type="entry name" value="ClpB_D2-small"/>
    <property type="match status" value="1"/>
</dbReference>